<organism evidence="3 4">
    <name type="scientific">Gossypium tomentosum</name>
    <name type="common">Hawaiian cotton</name>
    <name type="synonym">Gossypium sandvicense</name>
    <dbReference type="NCBI Taxonomy" id="34277"/>
    <lineage>
        <taxon>Eukaryota</taxon>
        <taxon>Viridiplantae</taxon>
        <taxon>Streptophyta</taxon>
        <taxon>Embryophyta</taxon>
        <taxon>Tracheophyta</taxon>
        <taxon>Spermatophyta</taxon>
        <taxon>Magnoliopsida</taxon>
        <taxon>eudicotyledons</taxon>
        <taxon>Gunneridae</taxon>
        <taxon>Pentapetalae</taxon>
        <taxon>rosids</taxon>
        <taxon>malvids</taxon>
        <taxon>Malvales</taxon>
        <taxon>Malvaceae</taxon>
        <taxon>Malvoideae</taxon>
        <taxon>Gossypium</taxon>
    </lineage>
</organism>
<dbReference type="EMBL" id="CM017631">
    <property type="protein sequence ID" value="TYH54524.1"/>
    <property type="molecule type" value="Genomic_DNA"/>
</dbReference>
<feature type="region of interest" description="Disordered" evidence="1">
    <location>
        <begin position="35"/>
        <end position="65"/>
    </location>
</feature>
<name>A0A5D2JJ61_GOSTO</name>
<protein>
    <submittedName>
        <fullName evidence="3">Uncharacterized protein</fullName>
    </submittedName>
</protein>
<dbReference type="Proteomes" id="UP000322667">
    <property type="component" value="Chromosome D09"/>
</dbReference>
<feature type="compositionally biased region" description="Low complexity" evidence="1">
    <location>
        <begin position="48"/>
        <end position="57"/>
    </location>
</feature>
<evidence type="ECO:0000313" key="4">
    <source>
        <dbReference type="Proteomes" id="UP000322667"/>
    </source>
</evidence>
<dbReference type="AlphaFoldDB" id="A0A5D2JJ61"/>
<keyword evidence="4" id="KW-1185">Reference proteome</keyword>
<evidence type="ECO:0000256" key="2">
    <source>
        <dbReference type="SAM" id="Phobius"/>
    </source>
</evidence>
<sequence>MGFVLVISFPLLLLVLILALAFYLLGRAQGRRERPAQYFGPPVPPPGSVSASASSPPTQAKPSEV</sequence>
<feature type="transmembrane region" description="Helical" evidence="2">
    <location>
        <begin position="6"/>
        <end position="25"/>
    </location>
</feature>
<reference evidence="3 4" key="1">
    <citation type="submission" date="2019-07" db="EMBL/GenBank/DDBJ databases">
        <title>WGS assembly of Gossypium tomentosum.</title>
        <authorList>
            <person name="Chen Z.J."/>
            <person name="Sreedasyam A."/>
            <person name="Ando A."/>
            <person name="Song Q."/>
            <person name="De L."/>
            <person name="Hulse-Kemp A."/>
            <person name="Ding M."/>
            <person name="Ye W."/>
            <person name="Kirkbride R."/>
            <person name="Jenkins J."/>
            <person name="Plott C."/>
            <person name="Lovell J."/>
            <person name="Lin Y.-M."/>
            <person name="Vaughn R."/>
            <person name="Liu B."/>
            <person name="Li W."/>
            <person name="Simpson S."/>
            <person name="Scheffler B."/>
            <person name="Saski C."/>
            <person name="Grover C."/>
            <person name="Hu G."/>
            <person name="Conover J."/>
            <person name="Carlson J."/>
            <person name="Shu S."/>
            <person name="Boston L."/>
            <person name="Williams M."/>
            <person name="Peterson D."/>
            <person name="Mcgee K."/>
            <person name="Jones D."/>
            <person name="Wendel J."/>
            <person name="Stelly D."/>
            <person name="Grimwood J."/>
            <person name="Schmutz J."/>
        </authorList>
    </citation>
    <scope>NUCLEOTIDE SEQUENCE [LARGE SCALE GENOMIC DNA]</scope>
    <source>
        <strain evidence="3">7179.01</strain>
    </source>
</reference>
<evidence type="ECO:0000313" key="3">
    <source>
        <dbReference type="EMBL" id="TYH54524.1"/>
    </source>
</evidence>
<accession>A0A5D2JJ61</accession>
<evidence type="ECO:0000256" key="1">
    <source>
        <dbReference type="SAM" id="MobiDB-lite"/>
    </source>
</evidence>
<gene>
    <name evidence="3" type="ORF">ES332_D09G174600v1</name>
</gene>
<keyword evidence="2" id="KW-1133">Transmembrane helix</keyword>
<proteinExistence type="predicted"/>
<keyword evidence="2" id="KW-0812">Transmembrane</keyword>
<keyword evidence="2" id="KW-0472">Membrane</keyword>